<evidence type="ECO:0000313" key="2">
    <source>
        <dbReference type="EMBL" id="KAK8040371.1"/>
    </source>
</evidence>
<accession>A0ABR1T2T7</accession>
<sequence>MDRLPREVKEQILRLALDDRDEDENWAGSIATVSRDWQTLVEPITFKSLHLTQECLGEALADGILTPARQAYINSISLTTKLPYYYFEGKTLESAKEQNNLSFSKAVTDLLGLLSAWPSKPCGLRLALFVDFVDYESYAYDEGYAPGLSCSFTYGFISLREDFYHQLPEVPCVTEFVSYAINFTSLSIIPKSCCKIASRFPNLQHIHWKVKDGRQNHSFQMTLRRDFATGISMLPRSVRKLSLVCDDNGQPTVIQSSIYPRETQDPLSTALRKFSKQLECLSLTIIAGPELFFDPDGDRDEGCWPLLRKVKVALALRTPWGEPIFNFDFCNPGVNVNSPEAYRIVPISERVNQYCLAFARAAARMPKLKTMNIQWRTSTKSNIEYTIDPDSSGAQFLSISSPGLDLTGEIQEAWWKAALVHLREGAQFHFVVMDNGERFKHRNRWPFSFGLRVDVPEPEPFNLIEWTRSEV</sequence>
<dbReference type="Pfam" id="PF20183">
    <property type="entry name" value="DUF6546"/>
    <property type="match status" value="1"/>
</dbReference>
<dbReference type="Proteomes" id="UP001396898">
    <property type="component" value="Unassembled WGS sequence"/>
</dbReference>
<protein>
    <submittedName>
        <fullName evidence="2">F-box-like domain-containing protein</fullName>
    </submittedName>
</protein>
<reference evidence="2 3" key="1">
    <citation type="submission" date="2023-01" db="EMBL/GenBank/DDBJ databases">
        <title>Analysis of 21 Apiospora genomes using comparative genomics revels a genus with tremendous synthesis potential of carbohydrate active enzymes and secondary metabolites.</title>
        <authorList>
            <person name="Sorensen T."/>
        </authorList>
    </citation>
    <scope>NUCLEOTIDE SEQUENCE [LARGE SCALE GENOMIC DNA]</scope>
    <source>
        <strain evidence="2 3">CBS 20057</strain>
    </source>
</reference>
<keyword evidence="3" id="KW-1185">Reference proteome</keyword>
<comment type="caution">
    <text evidence="2">The sequence shown here is derived from an EMBL/GenBank/DDBJ whole genome shotgun (WGS) entry which is preliminary data.</text>
</comment>
<gene>
    <name evidence="2" type="ORF">PG991_000159</name>
</gene>
<feature type="domain" description="DUF6546" evidence="1">
    <location>
        <begin position="350"/>
        <end position="426"/>
    </location>
</feature>
<name>A0ABR1T2T7_9PEZI</name>
<dbReference type="EMBL" id="JAQQWI010000001">
    <property type="protein sequence ID" value="KAK8040371.1"/>
    <property type="molecule type" value="Genomic_DNA"/>
</dbReference>
<dbReference type="InterPro" id="IPR046676">
    <property type="entry name" value="DUF6546"/>
</dbReference>
<proteinExistence type="predicted"/>
<evidence type="ECO:0000313" key="3">
    <source>
        <dbReference type="Proteomes" id="UP001396898"/>
    </source>
</evidence>
<evidence type="ECO:0000259" key="1">
    <source>
        <dbReference type="Pfam" id="PF20183"/>
    </source>
</evidence>
<organism evidence="2 3">
    <name type="scientific">Apiospora marii</name>
    <dbReference type="NCBI Taxonomy" id="335849"/>
    <lineage>
        <taxon>Eukaryota</taxon>
        <taxon>Fungi</taxon>
        <taxon>Dikarya</taxon>
        <taxon>Ascomycota</taxon>
        <taxon>Pezizomycotina</taxon>
        <taxon>Sordariomycetes</taxon>
        <taxon>Xylariomycetidae</taxon>
        <taxon>Amphisphaeriales</taxon>
        <taxon>Apiosporaceae</taxon>
        <taxon>Apiospora</taxon>
    </lineage>
</organism>